<feature type="compositionally biased region" description="Basic and acidic residues" evidence="1">
    <location>
        <begin position="285"/>
        <end position="294"/>
    </location>
</feature>
<organism evidence="2 3">
    <name type="scientific">Eumeta variegata</name>
    <name type="common">Bagworm moth</name>
    <name type="synonym">Eumeta japonica</name>
    <dbReference type="NCBI Taxonomy" id="151549"/>
    <lineage>
        <taxon>Eukaryota</taxon>
        <taxon>Metazoa</taxon>
        <taxon>Ecdysozoa</taxon>
        <taxon>Arthropoda</taxon>
        <taxon>Hexapoda</taxon>
        <taxon>Insecta</taxon>
        <taxon>Pterygota</taxon>
        <taxon>Neoptera</taxon>
        <taxon>Endopterygota</taxon>
        <taxon>Lepidoptera</taxon>
        <taxon>Glossata</taxon>
        <taxon>Ditrysia</taxon>
        <taxon>Tineoidea</taxon>
        <taxon>Psychidae</taxon>
        <taxon>Oiketicinae</taxon>
        <taxon>Eumeta</taxon>
    </lineage>
</organism>
<accession>A0A4C1Y9I0</accession>
<keyword evidence="3" id="KW-1185">Reference proteome</keyword>
<feature type="region of interest" description="Disordered" evidence="1">
    <location>
        <begin position="275"/>
        <end position="294"/>
    </location>
</feature>
<evidence type="ECO:0000256" key="1">
    <source>
        <dbReference type="SAM" id="MobiDB-lite"/>
    </source>
</evidence>
<evidence type="ECO:0000313" key="3">
    <source>
        <dbReference type="Proteomes" id="UP000299102"/>
    </source>
</evidence>
<evidence type="ECO:0000313" key="2">
    <source>
        <dbReference type="EMBL" id="GBP71594.1"/>
    </source>
</evidence>
<dbReference type="AlphaFoldDB" id="A0A4C1Y9I0"/>
<proteinExistence type="predicted"/>
<dbReference type="EMBL" id="BGZK01001114">
    <property type="protein sequence ID" value="GBP71594.1"/>
    <property type="molecule type" value="Genomic_DNA"/>
</dbReference>
<dbReference type="Proteomes" id="UP000299102">
    <property type="component" value="Unassembled WGS sequence"/>
</dbReference>
<reference evidence="2 3" key="1">
    <citation type="journal article" date="2019" name="Commun. Biol.">
        <title>The bagworm genome reveals a unique fibroin gene that provides high tensile strength.</title>
        <authorList>
            <person name="Kono N."/>
            <person name="Nakamura H."/>
            <person name="Ohtoshi R."/>
            <person name="Tomita M."/>
            <person name="Numata K."/>
            <person name="Arakawa K."/>
        </authorList>
    </citation>
    <scope>NUCLEOTIDE SEQUENCE [LARGE SCALE GENOMIC DNA]</scope>
</reference>
<gene>
    <name evidence="2" type="ORF">EVAR_10807_1</name>
</gene>
<protein>
    <submittedName>
        <fullName evidence="2">Uncharacterized protein</fullName>
    </submittedName>
</protein>
<comment type="caution">
    <text evidence="2">The sequence shown here is derived from an EMBL/GenBank/DDBJ whole genome shotgun (WGS) entry which is preliminary data.</text>
</comment>
<name>A0A4C1Y9I0_EUMVA</name>
<sequence length="308" mass="33811">MSHYPGCSTTPDVPLPRMFRYPLRHTHRTRLRSFSCGGGGRTRASSRLPSDRKLVASNHYMAINYFGVQARPRQTESFRSASAVTRRELTSHLEIAPSTCRCSAVTRVPCVTDANSERGFEAPGEFACGHGSNVLIDSNTPNVLLDLRIVTDKTENRFLYLQGRTHARQGITAAPLEYNQYLDADAIGPCVAEAHAQLAVLAKQKLKAARSEAADAGAAGAGRGRAVTTAAALSQYPAGTASPLRTEWIHLERILDENTQGGLRTGSESDIVALKGRTRTAPPGLREERDRRCESRLADRWRRSRLEE</sequence>